<feature type="signal peptide" evidence="3">
    <location>
        <begin position="1"/>
        <end position="19"/>
    </location>
</feature>
<keyword evidence="5" id="KW-1185">Reference proteome</keyword>
<keyword evidence="1 3" id="KW-0732">Signal</keyword>
<dbReference type="PROSITE" id="PS50912">
    <property type="entry name" value="EAR"/>
    <property type="match status" value="1"/>
</dbReference>
<proteinExistence type="predicted"/>
<accession>A0A7R8XDY4</accession>
<protein>
    <submittedName>
        <fullName evidence="4">Uncharacterized protein</fullName>
    </submittedName>
</protein>
<evidence type="ECO:0000256" key="3">
    <source>
        <dbReference type="SAM" id="SignalP"/>
    </source>
</evidence>
<gene>
    <name evidence="4" type="ORF">DSTB1V02_LOCUS4404</name>
</gene>
<dbReference type="GO" id="GO:0007165">
    <property type="term" value="P:signal transduction"/>
    <property type="evidence" value="ECO:0007669"/>
    <property type="project" value="TreeGrafter"/>
</dbReference>
<evidence type="ECO:0000256" key="2">
    <source>
        <dbReference type="ARBA" id="ARBA00022737"/>
    </source>
</evidence>
<dbReference type="InterPro" id="IPR009039">
    <property type="entry name" value="EAR"/>
</dbReference>
<evidence type="ECO:0000313" key="4">
    <source>
        <dbReference type="EMBL" id="CAD7244510.1"/>
    </source>
</evidence>
<name>A0A7R8XDY4_9CRUS</name>
<sequence>MACVVSLLCGLFLFSVSWAGNASDILTPEKIEEFKVRVSELLSRQKEQILKTHLPHFLNADQSRDRRQSKFALRPINDAAGVDVLDTLREAICIPVDHPVSLEVVQHDGILYAMAALARDTKNPEKDDGNAVVFRFSGSPDKTQGVFEEIPFPNTEPHGAISLLPINIDNHLFILSLEDWDEELLPKKEFSSSKLWRVDKDGAQLTYVQTLPSLHPTDAAVWYSRKGVHLAVANAYTMLPNGEVNYEVDSFVMWWMGSHFDIVGFLPTKNAQAITGVQIHNMHYVLVANHMDNTDARGKISYRVDSVIYQFVEDTFTVFQCIPTLGALQWLPIGTKEGSMILALATAFKGLELYQYDGWMFHRTTVKASSSAGQGLVHLSTFTMGDKHYLVLANNRTSTAGGKCDASNICSLAFRHENWLGELMEHGEAWCQSQKKMVKSKQTTLISDAFKSAIKRDDETIILQGPASFEKDVYIKGTLETGSMRDLSQKLKAQGNGFYSFFQDTIEKFNRVSAHLQKLKQRVTKALKDSKSDIIEGTVGLENVLMKCRHCKVRKLQVKNLNGHDMEAISGQALFINEKESLNYLKIRDISMQSNLVVKNHVNKIPVGMLVSKSGKHEFSAPQIFTEPVTWNGPVTIGGSLDGVQFLPDHLLLTEGNQTLTGRFVVKRMGVSNLFVHTINNNDISKVYEKAVLIQGNFLISGLVTMEADLDVMTKLIVDKINQYEPNQVWNSGLKLMPDQPQVIKVVHNYENIGIEKDLEVKGHINGYSYPFHGSGLAQNVLHGPLVMDGDVHCQHLVALHSLNGIPVDQKQLQIWLVHGHKQKVRGPVVFGSIRFAEDVEVNQEINGHSISKLQMPASSGDLYVMGTAHFENQLHVDNGLNDLDIIKILKEALHIDEPIPPINKVVFEDKVKIRDFHAEAVNGEKSSRWIKIRGRGSEIISGHMKFLEEVTFSHDINVERLNGWILNETFGDVFLKDGKDVVCGDKLFSKGIQVDRITVKELLVNGKPLDEILAISSSPKRQNIFQRAIFKSGFIAKNLKMKHLNGHDPIAALKDTLFEAPPNGTAQRFLVPQTFKGKLTANTVNPHLTVNGKDMKAEFSNFLYDDEVAHFGGMVKFLEPVEIENLHFSGAIDGMNMDQLNQWLLQDKDQSVSGSVYIKGTVKAPSLLITSKNLNGLDLDRLRNEALTIDEPARIPASLQFRSVKSEGPVEVGRRVSGLKLSDEAVLKNQKTVFDSRKALKGGANIRGRLQVQQGINGFQAKELCDLKLLDSVSDQPDNIILDGDVTFHDGVTLDGVLNDYDVASLEKQIWLRDRDTVLQAPVHFHTAHFSKINLEGELDRVNVDSVRENYVDRESHKPVHLEGFYQFQDVVVKHDLAAVEIRVNGVLNGTRIDDTIKDLLLSNGDQEVHSYKGFSGCYVEGDMTVERLNSLDPRKQYFLYGKNNSVSGPTFMDTLEVLQGVTMKKGKTLSGINLKTWTEEAVRSTGDVQLHGKKHFHSLVFPKGFQVKGSLDTVRISRTEILTTTDDQVLDSDLVFDCEATSDTCVTFSTVDLLGFWNEVNITRLDDATAKRNQENVFKAQVNFLTSPTMMTAKLLGKVLDVDLDHLFTVITRPVNTSSLESTYGFLKQTLDSFDSTMEGQAISLDHYEEVQECDERHVLESVPLTFHAVDGSIIHMLAISLAEEVRPHQTIVKFLEYSHQQELYLYRGLHVLSNHATSLLSLSVDEHQFLFVANVAPGLDFLDFHYGPFNEYAPKTEKDETTVIVYEFNPAARTFSIVQKFFTFMTVHLIHIDINGIPHVFFVNYGTPETSLVDSSLYVYQGGKFVLFQNIPTKGARKASVAYLKRGEEDVPNLIICNHNSSSSSTWEAHSEVWAYNRASEYFALTQTLVTSFCLDVDTIHYAGEDYLAVVNGKGVDDMRQGSVDIYKYISKVYGGGYEKIQRLSMSSPISCDLDTLPVGGLYLIVTVDYGDETVELYKYKHASRFVMEQQISIPGAEQARGMSLTETDHYLVIKGKETFDKVQGIITNPTRILKARISGLSQH</sequence>
<evidence type="ECO:0000256" key="1">
    <source>
        <dbReference type="ARBA" id="ARBA00022729"/>
    </source>
</evidence>
<dbReference type="Proteomes" id="UP000677054">
    <property type="component" value="Unassembled WGS sequence"/>
</dbReference>
<dbReference type="PANTHER" id="PTHR15261:SF4">
    <property type="entry name" value="THROMBOSPONDIN-TYPE LAMININ G DOMAIN AND EAR REPEAT-CONTAINING PROTEIN"/>
    <property type="match status" value="1"/>
</dbReference>
<dbReference type="PANTHER" id="PTHR15261">
    <property type="entry name" value="THROMBOSPONDIN-TYPE LAMININ G DOMAIN AND EAR REPEAT-CONTAINING"/>
    <property type="match status" value="1"/>
</dbReference>
<reference evidence="4" key="1">
    <citation type="submission" date="2020-11" db="EMBL/GenBank/DDBJ databases">
        <authorList>
            <person name="Tran Van P."/>
        </authorList>
    </citation>
    <scope>NUCLEOTIDE SEQUENCE</scope>
</reference>
<dbReference type="OrthoDB" id="188713at2759"/>
<feature type="chain" id="PRO_5036209160" evidence="3">
    <location>
        <begin position="20"/>
        <end position="2047"/>
    </location>
</feature>
<keyword evidence="2" id="KW-0677">Repeat</keyword>
<dbReference type="EMBL" id="CAJPEV010000652">
    <property type="protein sequence ID" value="CAG0887257.1"/>
    <property type="molecule type" value="Genomic_DNA"/>
</dbReference>
<organism evidence="4">
    <name type="scientific">Darwinula stevensoni</name>
    <dbReference type="NCBI Taxonomy" id="69355"/>
    <lineage>
        <taxon>Eukaryota</taxon>
        <taxon>Metazoa</taxon>
        <taxon>Ecdysozoa</taxon>
        <taxon>Arthropoda</taxon>
        <taxon>Crustacea</taxon>
        <taxon>Oligostraca</taxon>
        <taxon>Ostracoda</taxon>
        <taxon>Podocopa</taxon>
        <taxon>Podocopida</taxon>
        <taxon>Darwinulocopina</taxon>
        <taxon>Darwinuloidea</taxon>
        <taxon>Darwinulidae</taxon>
        <taxon>Darwinula</taxon>
    </lineage>
</organism>
<evidence type="ECO:0000313" key="5">
    <source>
        <dbReference type="Proteomes" id="UP000677054"/>
    </source>
</evidence>
<dbReference type="EMBL" id="LR900169">
    <property type="protein sequence ID" value="CAD7244510.1"/>
    <property type="molecule type" value="Genomic_DNA"/>
</dbReference>